<sequence length="261" mass="28564">MPDSNNLISAVKKFYNSGDEYLIPVGINKDKIPALSNYIEAQNTGILLVDVDNISDTAPYASNENTAAFKTNTDNTHANVLSSGSVGGVSALPIGSFDLANTSGLNSSVLPQDQLSFQQDQLTPYTESNINTYYYAQGMPIVRDGKTLSGDYIDMLLGRDFVIKHSNKELTKIMVKNPKISYDITGINLLKSGVESVFDQLYRNGGVGEKANGKPDYLVTALPREDMKDVDVSQRIYRGLSWKYHPADAIDDAYISGEIDL</sequence>
<keyword evidence="2" id="KW-1185">Reference proteome</keyword>
<dbReference type="Proteomes" id="UP000051439">
    <property type="component" value="Unassembled WGS sequence"/>
</dbReference>
<proteinExistence type="predicted"/>
<gene>
    <name evidence="1" type="ORF">FC98_GL001873</name>
</gene>
<accession>A0A0R1NHZ4</accession>
<comment type="caution">
    <text evidence="1">The sequence shown here is derived from an EMBL/GenBank/DDBJ whole genome shotgun (WGS) entry which is preliminary data.</text>
</comment>
<dbReference type="AlphaFoldDB" id="A0A0R1NHZ4"/>
<protein>
    <submittedName>
        <fullName evidence="1">Uncharacterized protein</fullName>
    </submittedName>
</protein>
<dbReference type="RefSeq" id="WP_054655329.1">
    <property type="nucleotide sequence ID" value="NZ_AZEB01000037.1"/>
</dbReference>
<reference evidence="1 2" key="1">
    <citation type="journal article" date="2015" name="Genome Announc.">
        <title>Expanding the biotechnology potential of lactobacilli through comparative genomics of 213 strains and associated genera.</title>
        <authorList>
            <person name="Sun Z."/>
            <person name="Harris H.M."/>
            <person name="McCann A."/>
            <person name="Guo C."/>
            <person name="Argimon S."/>
            <person name="Zhang W."/>
            <person name="Yang X."/>
            <person name="Jeffery I.B."/>
            <person name="Cooney J.C."/>
            <person name="Kagawa T.F."/>
            <person name="Liu W."/>
            <person name="Song Y."/>
            <person name="Salvetti E."/>
            <person name="Wrobel A."/>
            <person name="Rasinkangas P."/>
            <person name="Parkhill J."/>
            <person name="Rea M.C."/>
            <person name="O'Sullivan O."/>
            <person name="Ritari J."/>
            <person name="Douillard F.P."/>
            <person name="Paul Ross R."/>
            <person name="Yang R."/>
            <person name="Briner A.E."/>
            <person name="Felis G.E."/>
            <person name="de Vos W.M."/>
            <person name="Barrangou R."/>
            <person name="Klaenhammer T.R."/>
            <person name="Caufield P.W."/>
            <person name="Cui Y."/>
            <person name="Zhang H."/>
            <person name="O'Toole P.W."/>
        </authorList>
    </citation>
    <scope>NUCLEOTIDE SEQUENCE [LARGE SCALE GENOMIC DNA]</scope>
    <source>
        <strain evidence="1 2">DSM 19906</strain>
    </source>
</reference>
<name>A0A0R1NHZ4_9LACO</name>
<organism evidence="1 2">
    <name type="scientific">Lentilactobacillus kisonensis DSM 19906 = JCM 15041</name>
    <dbReference type="NCBI Taxonomy" id="1423766"/>
    <lineage>
        <taxon>Bacteria</taxon>
        <taxon>Bacillati</taxon>
        <taxon>Bacillota</taxon>
        <taxon>Bacilli</taxon>
        <taxon>Lactobacillales</taxon>
        <taxon>Lactobacillaceae</taxon>
        <taxon>Lentilactobacillus</taxon>
    </lineage>
</organism>
<evidence type="ECO:0000313" key="2">
    <source>
        <dbReference type="Proteomes" id="UP000051439"/>
    </source>
</evidence>
<dbReference type="EMBL" id="AZEB01000037">
    <property type="protein sequence ID" value="KRL20119.1"/>
    <property type="molecule type" value="Genomic_DNA"/>
</dbReference>
<evidence type="ECO:0000313" key="1">
    <source>
        <dbReference type="EMBL" id="KRL20119.1"/>
    </source>
</evidence>
<dbReference type="PATRIC" id="fig|1423766.4.peg.1936"/>